<dbReference type="InterPro" id="IPR002347">
    <property type="entry name" value="SDR_fam"/>
</dbReference>
<dbReference type="Pfam" id="PF00106">
    <property type="entry name" value="adh_short"/>
    <property type="match status" value="1"/>
</dbReference>
<dbReference type="RefSeq" id="WP_102925525.1">
    <property type="nucleotide sequence ID" value="NZ_LJSN01000003.1"/>
</dbReference>
<comment type="caution">
    <text evidence="1">The sequence shown here is derived from an EMBL/GenBank/DDBJ whole genome shotgun (WGS) entry which is preliminary data.</text>
</comment>
<dbReference type="PANTHER" id="PTHR43431">
    <property type="entry name" value="OXIDOREDUCTASE, SHORT CHAIN DEHYDROGENASE/REDUCTASE FAMILY (AFU_ORTHOLOGUE AFUA_5G14000)"/>
    <property type="match status" value="1"/>
</dbReference>
<name>A0A2N8PAI7_STRNR</name>
<organism evidence="1 2">
    <name type="scientific">Streptomyces noursei</name>
    <name type="common">Streptomyces albulus</name>
    <dbReference type="NCBI Taxonomy" id="1971"/>
    <lineage>
        <taxon>Bacteria</taxon>
        <taxon>Bacillati</taxon>
        <taxon>Actinomycetota</taxon>
        <taxon>Actinomycetes</taxon>
        <taxon>Kitasatosporales</taxon>
        <taxon>Streptomycetaceae</taxon>
        <taxon>Streptomyces</taxon>
    </lineage>
</organism>
<accession>A0A2N8PAI7</accession>
<sequence>MTGTTFVIGAGPGIGQAVARRFAEDGASVAVLARSRSTVDGAVAAVEQTGGTALGLLADAADEASLRAGLDAAVERLGVPDVLVYNAAWVRYDRPGELSAAELTATLRVNVVGAVSAVTHLAPRMAAAGGGTVLFTSGMPTPRAGATSLSLGKAALRAARSVLADEFGPRGVHLATVTVGGPVSPGSALDADRIAEHYLRLARQPAGAWEHDVLIEGGTVE</sequence>
<reference evidence="2" key="1">
    <citation type="submission" date="2015-09" db="EMBL/GenBank/DDBJ databases">
        <authorList>
            <person name="Graham D.E."/>
            <person name="Mahan K.M."/>
            <person name="Klingeman D.M."/>
            <person name="Fida T."/>
            <person name="Giannone R.J."/>
            <person name="Hettich R.L."/>
            <person name="Parry R.J."/>
            <person name="Spain J.C."/>
        </authorList>
    </citation>
    <scope>NUCLEOTIDE SEQUENCE [LARGE SCALE GENOMIC DNA]</scope>
    <source>
        <strain evidence="2">JCM 4701</strain>
    </source>
</reference>
<protein>
    <submittedName>
        <fullName evidence="1">Short-chain dehydrogenase</fullName>
    </submittedName>
</protein>
<dbReference type="PRINTS" id="PR00081">
    <property type="entry name" value="GDHRDH"/>
</dbReference>
<dbReference type="PANTHER" id="PTHR43431:SF1">
    <property type="entry name" value="OS08G0476300 PROTEIN"/>
    <property type="match status" value="1"/>
</dbReference>
<proteinExistence type="predicted"/>
<dbReference type="InterPro" id="IPR036291">
    <property type="entry name" value="NAD(P)-bd_dom_sf"/>
</dbReference>
<dbReference type="Gene3D" id="3.40.50.720">
    <property type="entry name" value="NAD(P)-binding Rossmann-like Domain"/>
    <property type="match status" value="1"/>
</dbReference>
<evidence type="ECO:0000313" key="2">
    <source>
        <dbReference type="Proteomes" id="UP000236047"/>
    </source>
</evidence>
<keyword evidence="2" id="KW-1185">Reference proteome</keyword>
<dbReference type="EMBL" id="LJSN01000003">
    <property type="protein sequence ID" value="PNE38037.1"/>
    <property type="molecule type" value="Genomic_DNA"/>
</dbReference>
<dbReference type="Proteomes" id="UP000236047">
    <property type="component" value="Unassembled WGS sequence"/>
</dbReference>
<gene>
    <name evidence="1" type="ORF">AOB60_28110</name>
</gene>
<dbReference type="SUPFAM" id="SSF51735">
    <property type="entry name" value="NAD(P)-binding Rossmann-fold domains"/>
    <property type="match status" value="1"/>
</dbReference>
<evidence type="ECO:0000313" key="1">
    <source>
        <dbReference type="EMBL" id="PNE38037.1"/>
    </source>
</evidence>
<dbReference type="AlphaFoldDB" id="A0A2N8PAI7"/>